<evidence type="ECO:0000313" key="1">
    <source>
        <dbReference type="EMBL" id="MPN03573.1"/>
    </source>
</evidence>
<sequence>MNVVRQPVVVISGPRPVGLSEPPVIHSHTADSRLRQNVELIFKQIVTSRPAVHEENGLFARRIDVFYVNLHILLHIDIKPHVNAPYFVFS</sequence>
<accession>A0A645EST0</accession>
<name>A0A645EST0_9ZZZZ</name>
<proteinExistence type="predicted"/>
<organism evidence="1">
    <name type="scientific">bioreactor metagenome</name>
    <dbReference type="NCBI Taxonomy" id="1076179"/>
    <lineage>
        <taxon>unclassified sequences</taxon>
        <taxon>metagenomes</taxon>
        <taxon>ecological metagenomes</taxon>
    </lineage>
</organism>
<gene>
    <name evidence="1" type="ORF">SDC9_150804</name>
</gene>
<dbReference type="EMBL" id="VSSQ01049496">
    <property type="protein sequence ID" value="MPN03573.1"/>
    <property type="molecule type" value="Genomic_DNA"/>
</dbReference>
<dbReference type="AlphaFoldDB" id="A0A645EST0"/>
<reference evidence="1" key="1">
    <citation type="submission" date="2019-08" db="EMBL/GenBank/DDBJ databases">
        <authorList>
            <person name="Kucharzyk K."/>
            <person name="Murdoch R.W."/>
            <person name="Higgins S."/>
            <person name="Loffler F."/>
        </authorList>
    </citation>
    <scope>NUCLEOTIDE SEQUENCE</scope>
</reference>
<protein>
    <submittedName>
        <fullName evidence="1">Uncharacterized protein</fullName>
    </submittedName>
</protein>
<comment type="caution">
    <text evidence="1">The sequence shown here is derived from an EMBL/GenBank/DDBJ whole genome shotgun (WGS) entry which is preliminary data.</text>
</comment>